<feature type="transmembrane region" description="Helical" evidence="6">
    <location>
        <begin position="418"/>
        <end position="441"/>
    </location>
</feature>
<dbReference type="EMBL" id="CADEPI010000007">
    <property type="protein sequence ID" value="CAB3361918.1"/>
    <property type="molecule type" value="Genomic_DNA"/>
</dbReference>
<feature type="region of interest" description="Disordered" evidence="5">
    <location>
        <begin position="563"/>
        <end position="593"/>
    </location>
</feature>
<feature type="transmembrane region" description="Helical" evidence="6">
    <location>
        <begin position="269"/>
        <end position="287"/>
    </location>
</feature>
<comment type="subcellular location">
    <subcellularLocation>
        <location evidence="1">Membrane</location>
        <topology evidence="1">Multi-pass membrane protein</topology>
    </subcellularLocation>
</comment>
<dbReference type="AlphaFoldDB" id="A0A8S1BSN7"/>
<evidence type="ECO:0000256" key="3">
    <source>
        <dbReference type="ARBA" id="ARBA00022989"/>
    </source>
</evidence>
<keyword evidence="9" id="KW-1185">Reference proteome</keyword>
<gene>
    <name evidence="8" type="ORF">CLODIP_2_CD01864</name>
</gene>
<feature type="transmembrane region" description="Helical" evidence="6">
    <location>
        <begin position="478"/>
        <end position="497"/>
    </location>
</feature>
<evidence type="ECO:0000256" key="5">
    <source>
        <dbReference type="SAM" id="MobiDB-lite"/>
    </source>
</evidence>
<evidence type="ECO:0000256" key="2">
    <source>
        <dbReference type="ARBA" id="ARBA00022692"/>
    </source>
</evidence>
<evidence type="ECO:0000313" key="9">
    <source>
        <dbReference type="Proteomes" id="UP000494165"/>
    </source>
</evidence>
<feature type="transmembrane region" description="Helical" evidence="6">
    <location>
        <begin position="241"/>
        <end position="263"/>
    </location>
</feature>
<dbReference type="InterPro" id="IPR020846">
    <property type="entry name" value="MFS_dom"/>
</dbReference>
<proteinExistence type="predicted"/>
<dbReference type="Gene3D" id="1.20.1250.20">
    <property type="entry name" value="MFS general substrate transporter like domains"/>
    <property type="match status" value="1"/>
</dbReference>
<feature type="transmembrane region" description="Helical" evidence="6">
    <location>
        <begin position="392"/>
        <end position="411"/>
    </location>
</feature>
<feature type="transmembrane region" description="Helical" evidence="6">
    <location>
        <begin position="509"/>
        <end position="530"/>
    </location>
</feature>
<dbReference type="GO" id="GO:0016020">
    <property type="term" value="C:membrane"/>
    <property type="evidence" value="ECO:0007669"/>
    <property type="project" value="UniProtKB-SubCell"/>
</dbReference>
<keyword evidence="3 6" id="KW-1133">Transmembrane helix</keyword>
<evidence type="ECO:0000256" key="1">
    <source>
        <dbReference type="ARBA" id="ARBA00004141"/>
    </source>
</evidence>
<dbReference type="InterPro" id="IPR036259">
    <property type="entry name" value="MFS_trans_sf"/>
</dbReference>
<dbReference type="PANTHER" id="PTHR24064">
    <property type="entry name" value="SOLUTE CARRIER FAMILY 22 MEMBER"/>
    <property type="match status" value="1"/>
</dbReference>
<keyword evidence="2 6" id="KW-0812">Transmembrane</keyword>
<dbReference type="OrthoDB" id="2544694at2759"/>
<organism evidence="8 9">
    <name type="scientific">Cloeon dipterum</name>
    <dbReference type="NCBI Taxonomy" id="197152"/>
    <lineage>
        <taxon>Eukaryota</taxon>
        <taxon>Metazoa</taxon>
        <taxon>Ecdysozoa</taxon>
        <taxon>Arthropoda</taxon>
        <taxon>Hexapoda</taxon>
        <taxon>Insecta</taxon>
        <taxon>Pterygota</taxon>
        <taxon>Palaeoptera</taxon>
        <taxon>Ephemeroptera</taxon>
        <taxon>Pisciforma</taxon>
        <taxon>Baetidae</taxon>
        <taxon>Cloeon</taxon>
    </lineage>
</organism>
<feature type="transmembrane region" description="Helical" evidence="6">
    <location>
        <begin position="366"/>
        <end position="386"/>
    </location>
</feature>
<reference evidence="8 9" key="1">
    <citation type="submission" date="2020-04" db="EMBL/GenBank/DDBJ databases">
        <authorList>
            <person name="Alioto T."/>
            <person name="Alioto T."/>
            <person name="Gomez Garrido J."/>
        </authorList>
    </citation>
    <scope>NUCLEOTIDE SEQUENCE [LARGE SCALE GENOMIC DNA]</scope>
</reference>
<evidence type="ECO:0000313" key="8">
    <source>
        <dbReference type="EMBL" id="CAB3361918.1"/>
    </source>
</evidence>
<dbReference type="PROSITE" id="PS50850">
    <property type="entry name" value="MFS"/>
    <property type="match status" value="1"/>
</dbReference>
<feature type="domain" description="Major facilitator superfamily (MFS) profile" evidence="7">
    <location>
        <begin position="42"/>
        <end position="531"/>
    </location>
</feature>
<feature type="transmembrane region" description="Helical" evidence="6">
    <location>
        <begin position="184"/>
        <end position="202"/>
    </location>
</feature>
<protein>
    <recommendedName>
        <fullName evidence="7">Major facilitator superfamily (MFS) profile domain-containing protein</fullName>
    </recommendedName>
</protein>
<evidence type="ECO:0000256" key="4">
    <source>
        <dbReference type="ARBA" id="ARBA00023136"/>
    </source>
</evidence>
<dbReference type="InterPro" id="IPR005828">
    <property type="entry name" value="MFS_sugar_transport-like"/>
</dbReference>
<feature type="transmembrane region" description="Helical" evidence="6">
    <location>
        <begin position="42"/>
        <end position="63"/>
    </location>
</feature>
<comment type="caution">
    <text evidence="8">The sequence shown here is derived from an EMBL/GenBank/DDBJ whole genome shotgun (WGS) entry which is preliminary data.</text>
</comment>
<accession>A0A8S1BSN7</accession>
<dbReference type="GO" id="GO:0022857">
    <property type="term" value="F:transmembrane transporter activity"/>
    <property type="evidence" value="ECO:0007669"/>
    <property type="project" value="InterPro"/>
</dbReference>
<dbReference type="SUPFAM" id="SSF103473">
    <property type="entry name" value="MFS general substrate transporter"/>
    <property type="match status" value="1"/>
</dbReference>
<evidence type="ECO:0000259" key="7">
    <source>
        <dbReference type="PROSITE" id="PS50850"/>
    </source>
</evidence>
<feature type="region of interest" description="Disordered" evidence="5">
    <location>
        <begin position="1"/>
        <end position="21"/>
    </location>
</feature>
<name>A0A8S1BSN7_9INSE</name>
<feature type="transmembrane region" description="Helical" evidence="6">
    <location>
        <begin position="208"/>
        <end position="229"/>
    </location>
</feature>
<feature type="transmembrane region" description="Helical" evidence="6">
    <location>
        <begin position="447"/>
        <end position="466"/>
    </location>
</feature>
<evidence type="ECO:0000256" key="6">
    <source>
        <dbReference type="SAM" id="Phobius"/>
    </source>
</evidence>
<dbReference type="Proteomes" id="UP000494165">
    <property type="component" value="Unassembled WGS sequence"/>
</dbReference>
<sequence length="593" mass="65128">MDSFEEDDQVVESSPQPDEQPTLELEHALAELGKGGRWLRSLFLLGSIPGVLNALNLVAYVFIATEPQFFCKQKTAEPFGQNFTSLSSGGRMELRNESKSSSCFYTEWNSTNEFSDSAQEPQFHCEEYVFFETDPGTSIVSEWSLVCDSEIWKPMSQVALGVGKVIGSLVFGCISDRMGRKTSFLASSFVYLVAGPAAAFAFHFPAFIFFRIALGAAGAGAFTSAYTIMAESAKAPRRPNLGVLFNMSYAIGFVVAPVLSLAFSGWRPFQMAISVPALLLLLPCWSLPESPRWLISQGRHREALYVVRHATTKNIDRQRTISSTENRFQQQEEDASCWSGTLTFLIRLGGMLSDGMFRKRLLLSQLIWFSCSLTYHTLMLSGAALGLQPHRYVVLLASVEVLSYLLPPLMLKRYSRRICLTLLLSGSTLALASLACVPKYYSVGTMAAAMLSRFFISGAYSVAILFTSELFPTVTRNTAIGTCTTFAQIGSISAPFLVDMIAVGSVSTPVWVCFSTSFAALFLSLGLPALRNINLCDTMAQARCSEAELKEVSFFRGRNKAGADDIEQDVQPNELSDIPEEEESLDLSHLGLG</sequence>
<feature type="compositionally biased region" description="Acidic residues" evidence="5">
    <location>
        <begin position="1"/>
        <end position="10"/>
    </location>
</feature>
<dbReference type="Pfam" id="PF00083">
    <property type="entry name" value="Sugar_tr"/>
    <property type="match status" value="1"/>
</dbReference>
<keyword evidence="4 6" id="KW-0472">Membrane</keyword>